<dbReference type="PANTHER" id="PTHR13817">
    <property type="entry name" value="TITIN"/>
    <property type="match status" value="1"/>
</dbReference>
<dbReference type="InterPro" id="IPR036179">
    <property type="entry name" value="Ig-like_dom_sf"/>
</dbReference>
<name>A0A845LCR7_HELGE</name>
<evidence type="ECO:0000259" key="4">
    <source>
        <dbReference type="PROSITE" id="PS51272"/>
    </source>
</evidence>
<gene>
    <name evidence="5" type="ORF">GTO89_16515</name>
</gene>
<dbReference type="CDD" id="cd00063">
    <property type="entry name" value="FN3"/>
    <property type="match status" value="3"/>
</dbReference>
<proteinExistence type="predicted"/>
<dbReference type="InterPro" id="IPR050964">
    <property type="entry name" value="Striated_Muscle_Regulatory"/>
</dbReference>
<evidence type="ECO:0000313" key="6">
    <source>
        <dbReference type="Proteomes" id="UP000471031"/>
    </source>
</evidence>
<dbReference type="InterPro" id="IPR003961">
    <property type="entry name" value="FN3_dom"/>
</dbReference>
<dbReference type="InterPro" id="IPR036116">
    <property type="entry name" value="FN3_sf"/>
</dbReference>
<dbReference type="InterPro" id="IPR013783">
    <property type="entry name" value="Ig-like_fold"/>
</dbReference>
<dbReference type="Gene3D" id="2.60.40.10">
    <property type="entry name" value="Immunoglobulins"/>
    <property type="match status" value="4"/>
</dbReference>
<feature type="domain" description="Fibronectin type-III" evidence="3">
    <location>
        <begin position="313"/>
        <end position="399"/>
    </location>
</feature>
<feature type="domain" description="Fibronectin type-III" evidence="3">
    <location>
        <begin position="127"/>
        <end position="220"/>
    </location>
</feature>
<dbReference type="Proteomes" id="UP000471031">
    <property type="component" value="Unassembled WGS sequence"/>
</dbReference>
<protein>
    <submittedName>
        <fullName evidence="5">Uncharacterized protein</fullName>
    </submittedName>
</protein>
<keyword evidence="6" id="KW-1185">Reference proteome</keyword>
<reference evidence="5 6" key="1">
    <citation type="submission" date="2020-01" db="EMBL/GenBank/DDBJ databases">
        <title>Whole genome sequence of Heliobacterium gestii DSM 11169.</title>
        <authorList>
            <person name="Kyndt J.A."/>
            <person name="Meyer T.E."/>
        </authorList>
    </citation>
    <scope>NUCLEOTIDE SEQUENCE [LARGE SCALE GENOMIC DNA]</scope>
    <source>
        <strain evidence="5 6">DSM 11169</strain>
    </source>
</reference>
<comment type="caution">
    <text evidence="5">The sequence shown here is derived from an EMBL/GenBank/DDBJ whole genome shotgun (WGS) entry which is preliminary data.</text>
</comment>
<dbReference type="OrthoDB" id="6372180at2"/>
<feature type="domain" description="Fibronectin type-III" evidence="3">
    <location>
        <begin position="222"/>
        <end position="312"/>
    </location>
</feature>
<evidence type="ECO:0000256" key="1">
    <source>
        <dbReference type="ARBA" id="ARBA00022737"/>
    </source>
</evidence>
<feature type="domain" description="SLH" evidence="4">
    <location>
        <begin position="776"/>
        <end position="835"/>
    </location>
</feature>
<keyword evidence="1" id="KW-0677">Repeat</keyword>
<organism evidence="5 6">
    <name type="scientific">Heliomicrobium gestii</name>
    <name type="common">Heliobacterium gestii</name>
    <dbReference type="NCBI Taxonomy" id="2699"/>
    <lineage>
        <taxon>Bacteria</taxon>
        <taxon>Bacillati</taxon>
        <taxon>Bacillota</taxon>
        <taxon>Clostridia</taxon>
        <taxon>Eubacteriales</taxon>
        <taxon>Heliobacteriaceae</taxon>
        <taxon>Heliomicrobium</taxon>
    </lineage>
</organism>
<accession>A0A845LCR7</accession>
<dbReference type="PROSITE" id="PS50853">
    <property type="entry name" value="FN3"/>
    <property type="match status" value="3"/>
</dbReference>
<feature type="compositionally biased region" description="Polar residues" evidence="2">
    <location>
        <begin position="386"/>
        <end position="398"/>
    </location>
</feature>
<dbReference type="SUPFAM" id="SSF48726">
    <property type="entry name" value="Immunoglobulin"/>
    <property type="match status" value="1"/>
</dbReference>
<evidence type="ECO:0000313" key="5">
    <source>
        <dbReference type="EMBL" id="MZP44627.1"/>
    </source>
</evidence>
<dbReference type="SUPFAM" id="SSF49265">
    <property type="entry name" value="Fibronectin type III"/>
    <property type="match status" value="2"/>
</dbReference>
<sequence length="835" mass="87686">MSLGIGSHTITAAYNGDSSFAESTGTIDVTVLPEASISTHPSDTTVDEGGNTAFAVTAAGVTTYQWQVNSGSGFTVITDGAPYSGATTATLTITNATAAMNGYQYRVIASGGQSVTSNAATLTVTSRPAAPTIVNTVAGNAMVRLTWNEVYGATGYKVFQSMTSGSYGAEVLTVSQSVYSADVTGLTNGTQYYFVVKTLKGSLESPFSNEVHATPHVPSPDTPVLLSAIAGDAHAMLTWQEVPGSIGYKVYQSETSGNYGSATATVAESVYSYDATGLTNGRMYYFIIKATNPGGDSVASNELSATPMTVAGAPTNVTAVAGSGQAIITFTAPMDNGGSPITGYEVIASPGNVVVTGATSPITVTGLTNGTSYTFTVKAINGVGRSASSTESNAITPRSSSSGGGGGNNAAPSPTTQSGTGASVLVNGREENAGSVSATTVNNQTVTTVAVDEKKLEEKLRAEGQGAVVTIPFSTKADVVVGELNGQMVKNMETQQAVLEIKKENAIYTLPAQQINIDAVSAQIGSAVALKDIKVNIQIAEPTAQTVKVVENAAIKGTFTIVAPPVEFKVNASYEGKTVDVSKFNAYVERTVAIPEGVDPKKITTGVVIEPDGTVRHVPTKVLQIAGKYYAIINSLTNSTYSVIWHPLEFQDVSKHWAKEAVNDMGSRMVISGVGNDMFEPDRDITRAEYSAIMVRALGLKAGVGNNPFSDVKADQWYTDYIKTAHEYKLISGYEDNTFRPMDKITREQAMAMTARAMKMTRLKVELGDGEAQKQLSQFNDWKESSEWAREDMAACIKIGMVSGRDKGSVAPKESITRAEVATIVRMLLKKSGLI</sequence>
<dbReference type="AlphaFoldDB" id="A0A845LCR7"/>
<feature type="domain" description="SLH" evidence="4">
    <location>
        <begin position="645"/>
        <end position="703"/>
    </location>
</feature>
<dbReference type="PROSITE" id="PS51272">
    <property type="entry name" value="SLH"/>
    <property type="match status" value="3"/>
</dbReference>
<dbReference type="Pfam" id="PF00395">
    <property type="entry name" value="SLH"/>
    <property type="match status" value="3"/>
</dbReference>
<dbReference type="InterPro" id="IPR001119">
    <property type="entry name" value="SLH_dom"/>
</dbReference>
<feature type="domain" description="SLH" evidence="4">
    <location>
        <begin position="705"/>
        <end position="768"/>
    </location>
</feature>
<dbReference type="Pfam" id="PF00041">
    <property type="entry name" value="fn3"/>
    <property type="match status" value="2"/>
</dbReference>
<feature type="region of interest" description="Disordered" evidence="2">
    <location>
        <begin position="386"/>
        <end position="422"/>
    </location>
</feature>
<evidence type="ECO:0000259" key="3">
    <source>
        <dbReference type="PROSITE" id="PS50853"/>
    </source>
</evidence>
<evidence type="ECO:0000256" key="2">
    <source>
        <dbReference type="SAM" id="MobiDB-lite"/>
    </source>
</evidence>
<dbReference type="EMBL" id="WXEX01000022">
    <property type="protein sequence ID" value="MZP44627.1"/>
    <property type="molecule type" value="Genomic_DNA"/>
</dbReference>
<dbReference type="SMART" id="SM00060">
    <property type="entry name" value="FN3"/>
    <property type="match status" value="3"/>
</dbReference>
<dbReference type="PANTHER" id="PTHR13817:SF73">
    <property type="entry name" value="FIBRONECTIN TYPE-III DOMAIN-CONTAINING PROTEIN"/>
    <property type="match status" value="1"/>
</dbReference>